<keyword evidence="4 6" id="KW-0472">Membrane</keyword>
<dbReference type="InterPro" id="IPR052706">
    <property type="entry name" value="Membrane-Transporter-like"/>
</dbReference>
<dbReference type="Pfam" id="PF01740">
    <property type="entry name" value="STAS"/>
    <property type="match status" value="1"/>
</dbReference>
<keyword evidence="9" id="KW-1185">Reference proteome</keyword>
<feature type="domain" description="STAS" evidence="7">
    <location>
        <begin position="764"/>
        <end position="873"/>
    </location>
</feature>
<dbReference type="SUPFAM" id="SSF52091">
    <property type="entry name" value="SpoIIaa-like"/>
    <property type="match status" value="1"/>
</dbReference>
<feature type="transmembrane region" description="Helical" evidence="6">
    <location>
        <begin position="641"/>
        <end position="674"/>
    </location>
</feature>
<feature type="transmembrane region" description="Helical" evidence="6">
    <location>
        <begin position="476"/>
        <end position="496"/>
    </location>
</feature>
<feature type="compositionally biased region" description="Acidic residues" evidence="5">
    <location>
        <begin position="200"/>
        <end position="210"/>
    </location>
</feature>
<evidence type="ECO:0000256" key="2">
    <source>
        <dbReference type="ARBA" id="ARBA00022692"/>
    </source>
</evidence>
<comment type="caution">
    <text evidence="8">The sequence shown here is derived from an EMBL/GenBank/DDBJ whole genome shotgun (WGS) entry which is preliminary data.</text>
</comment>
<feature type="transmembrane region" description="Helical" evidence="6">
    <location>
        <begin position="306"/>
        <end position="327"/>
    </location>
</feature>
<reference evidence="8 9" key="1">
    <citation type="submission" date="2024-09" db="EMBL/GenBank/DDBJ databases">
        <title>Rethinking Asexuality: The Enigmatic Case of Functional Sexual Genes in Lepraria (Stereocaulaceae).</title>
        <authorList>
            <person name="Doellman M."/>
            <person name="Sun Y."/>
            <person name="Barcenas-Pena A."/>
            <person name="Lumbsch H.T."/>
            <person name="Grewe F."/>
        </authorList>
    </citation>
    <scope>NUCLEOTIDE SEQUENCE [LARGE SCALE GENOMIC DNA]</scope>
    <source>
        <strain evidence="8 9">Grewe 0041</strain>
    </source>
</reference>
<feature type="compositionally biased region" description="Polar residues" evidence="5">
    <location>
        <begin position="58"/>
        <end position="73"/>
    </location>
</feature>
<feature type="transmembrane region" description="Helical" evidence="6">
    <location>
        <begin position="558"/>
        <end position="579"/>
    </location>
</feature>
<evidence type="ECO:0000313" key="9">
    <source>
        <dbReference type="Proteomes" id="UP001590951"/>
    </source>
</evidence>
<gene>
    <name evidence="8" type="ORF">ABVK25_010764</name>
</gene>
<proteinExistence type="predicted"/>
<dbReference type="InterPro" id="IPR002645">
    <property type="entry name" value="STAS_dom"/>
</dbReference>
<feature type="region of interest" description="Disordered" evidence="5">
    <location>
        <begin position="118"/>
        <end position="228"/>
    </location>
</feature>
<dbReference type="PANTHER" id="PTHR43310:SF4">
    <property type="entry name" value="AFR304WP"/>
    <property type="match status" value="1"/>
</dbReference>
<feature type="compositionally biased region" description="Low complexity" evidence="5">
    <location>
        <begin position="170"/>
        <end position="179"/>
    </location>
</feature>
<dbReference type="PROSITE" id="PS50801">
    <property type="entry name" value="STAS"/>
    <property type="match status" value="1"/>
</dbReference>
<feature type="transmembrane region" description="Helical" evidence="6">
    <location>
        <begin position="339"/>
        <end position="357"/>
    </location>
</feature>
<evidence type="ECO:0000256" key="6">
    <source>
        <dbReference type="SAM" id="Phobius"/>
    </source>
</evidence>
<dbReference type="InterPro" id="IPR011547">
    <property type="entry name" value="SLC26A/SulP_dom"/>
</dbReference>
<name>A0ABR4ATH9_9LECA</name>
<dbReference type="EMBL" id="JBHFEH010000074">
    <property type="protein sequence ID" value="KAL2049012.1"/>
    <property type="molecule type" value="Genomic_DNA"/>
</dbReference>
<comment type="subcellular location">
    <subcellularLocation>
        <location evidence="1">Membrane</location>
        <topology evidence="1">Multi-pass membrane protein</topology>
    </subcellularLocation>
</comment>
<evidence type="ECO:0000313" key="8">
    <source>
        <dbReference type="EMBL" id="KAL2049012.1"/>
    </source>
</evidence>
<evidence type="ECO:0000256" key="3">
    <source>
        <dbReference type="ARBA" id="ARBA00022989"/>
    </source>
</evidence>
<feature type="compositionally biased region" description="Basic and acidic residues" evidence="5">
    <location>
        <begin position="149"/>
        <end position="163"/>
    </location>
</feature>
<evidence type="ECO:0000256" key="4">
    <source>
        <dbReference type="ARBA" id="ARBA00023136"/>
    </source>
</evidence>
<keyword evidence="3 6" id="KW-1133">Transmembrane helix</keyword>
<sequence length="1021" mass="112225">MPHSQHSGSGRARSGSQLARMFGQGNTQSNGDTSDHAGPQETEDRLTPSGLLHHRPESSPTRPSFSAMNQKTPARSYFQHSVYESHHAPVNITRNASQAVREDTAELASWALSDIASNRGEHSPASRHTSSLAHHKSESSLVGPSEQEDTSRKMSNESSRPEAIDEESEWSSPEISHSSQKSLRHSALTEMIRNSPPTENDSEDNDEDELFGTRGVHPVTVGEGIISQPSERTSLLRKRTAYGSVKDLESLKASAVVPSSRLSIALRQCRDHTTGILRTATNPKSWNKQDVWNYGLRQPASFIPSVILGLLLNILDALSYGMILFPLGNQVFAGLGPDGISMFYVSCIVSQLTYSLGGSIFKGAIGSEMIEVVPFFHKMAFTILARVGKEKPDAVIATTIMSYALSSILTGLIFFIMGRCKLGSLIGFFPRHILIGCIGGVGWFLVATGLEVSARLNGNLNYNLATLKQLVRPDTLPLWIIPLVLAFLLFVIKRWVKHALTDATHFLSIIAIFYFFVFALPELTIQDLRKRGWTFEAPEAGEPWYHFYTLYKFQLIDWAAIGSTVPAMLALTFFGILHVPINIPALGFSTGEDNLDVDRELTAHGVSNALSGLFGSIQNYLVYTNTVLFINSGGNSRVAGVMLAAATFAVMLIGPIIIGYIPIMVVGALIFYLGLSLLKEALVDNWGQVHRLEFLTIIIIVVTMGAWDFVIGILVGILLACVSFVLQTSQISAIRGKLYGGVANSTVRRHPIQHRFLTDAGQQIYVMKLAGFLFFGTIVGVEKHIRALLSESFKDRPIRFLVLGLRNVDGVDYSAAETFQRIKRTLNVQGVQLVVCGVSMESGVGKSLRNVGLFDEGDGIEYFQSLNSALEFCENELLKAFYQQRDSEVETESSPAFLGGSTLDIFAVATDPNFPPEIPKPELRSSSLLPEIMYNFLADSTFTKLLQRRSASKILLRGQDGKTTSSRSSLYCRLSQPFPTSPKTFGIEPSNSSREKRTKPEPFYTTLAIRLRASTCLKVAC</sequence>
<dbReference type="Pfam" id="PF00916">
    <property type="entry name" value="Sulfate_transp"/>
    <property type="match status" value="1"/>
</dbReference>
<evidence type="ECO:0000259" key="7">
    <source>
        <dbReference type="PROSITE" id="PS50801"/>
    </source>
</evidence>
<evidence type="ECO:0000256" key="1">
    <source>
        <dbReference type="ARBA" id="ARBA00004141"/>
    </source>
</evidence>
<keyword evidence="2 6" id="KW-0812">Transmembrane</keyword>
<feature type="transmembrane region" description="Helical" evidence="6">
    <location>
        <begin position="428"/>
        <end position="450"/>
    </location>
</feature>
<dbReference type="CDD" id="cd07042">
    <property type="entry name" value="STAS_SulP_like_sulfate_transporter"/>
    <property type="match status" value="1"/>
</dbReference>
<evidence type="ECO:0000256" key="5">
    <source>
        <dbReference type="SAM" id="MobiDB-lite"/>
    </source>
</evidence>
<feature type="transmembrane region" description="Helical" evidence="6">
    <location>
        <begin position="394"/>
        <end position="416"/>
    </location>
</feature>
<dbReference type="Proteomes" id="UP001590951">
    <property type="component" value="Unassembled WGS sequence"/>
</dbReference>
<dbReference type="Gene3D" id="3.30.750.24">
    <property type="entry name" value="STAS domain"/>
    <property type="match status" value="1"/>
</dbReference>
<accession>A0ABR4ATH9</accession>
<feature type="region of interest" description="Disordered" evidence="5">
    <location>
        <begin position="1"/>
        <end position="82"/>
    </location>
</feature>
<protein>
    <recommendedName>
        <fullName evidence="7">STAS domain-containing protein</fullName>
    </recommendedName>
</protein>
<organism evidence="8 9">
    <name type="scientific">Lepraria finkii</name>
    <dbReference type="NCBI Taxonomy" id="1340010"/>
    <lineage>
        <taxon>Eukaryota</taxon>
        <taxon>Fungi</taxon>
        <taxon>Dikarya</taxon>
        <taxon>Ascomycota</taxon>
        <taxon>Pezizomycotina</taxon>
        <taxon>Lecanoromycetes</taxon>
        <taxon>OSLEUM clade</taxon>
        <taxon>Lecanoromycetidae</taxon>
        <taxon>Lecanorales</taxon>
        <taxon>Lecanorineae</taxon>
        <taxon>Stereocaulaceae</taxon>
        <taxon>Lepraria</taxon>
    </lineage>
</organism>
<dbReference type="InterPro" id="IPR036513">
    <property type="entry name" value="STAS_dom_sf"/>
</dbReference>
<feature type="transmembrane region" description="Helical" evidence="6">
    <location>
        <begin position="503"/>
        <end position="521"/>
    </location>
</feature>
<dbReference type="PANTHER" id="PTHR43310">
    <property type="entry name" value="SULFATE TRANSPORTER YBAR-RELATED"/>
    <property type="match status" value="1"/>
</dbReference>
<feature type="transmembrane region" description="Helical" evidence="6">
    <location>
        <begin position="694"/>
        <end position="726"/>
    </location>
</feature>